<sequence>MTTPTPESSSPTTPSRWRLTDSSTAARSSPPHDEAQGTVGAAKTPAPGRWVMARALAVPA</sequence>
<keyword evidence="3" id="KW-1185">Reference proteome</keyword>
<organism evidence="2 3">
    <name type="scientific">Corallococcus coralloides (strain ATCC 25202 / DSM 2259 / NBRC 100086 / M2)</name>
    <name type="common">Myxococcus coralloides</name>
    <dbReference type="NCBI Taxonomy" id="1144275"/>
    <lineage>
        <taxon>Bacteria</taxon>
        <taxon>Pseudomonadati</taxon>
        <taxon>Myxococcota</taxon>
        <taxon>Myxococcia</taxon>
        <taxon>Myxococcales</taxon>
        <taxon>Cystobacterineae</taxon>
        <taxon>Myxococcaceae</taxon>
        <taxon>Corallococcus</taxon>
    </lineage>
</organism>
<evidence type="ECO:0000313" key="3">
    <source>
        <dbReference type="Proteomes" id="UP000007587"/>
    </source>
</evidence>
<protein>
    <submittedName>
        <fullName evidence="2">Uncharacterized protein</fullName>
    </submittedName>
</protein>
<dbReference type="EMBL" id="CP003389">
    <property type="protein sequence ID" value="AFE05580.1"/>
    <property type="molecule type" value="Genomic_DNA"/>
</dbReference>
<evidence type="ECO:0000313" key="2">
    <source>
        <dbReference type="EMBL" id="AFE05580.1"/>
    </source>
</evidence>
<dbReference type="KEGG" id="ccx:COCOR_04029"/>
<feature type="compositionally biased region" description="Low complexity" evidence="1">
    <location>
        <begin position="1"/>
        <end position="15"/>
    </location>
</feature>
<feature type="region of interest" description="Disordered" evidence="1">
    <location>
        <begin position="1"/>
        <end position="48"/>
    </location>
</feature>
<evidence type="ECO:0000256" key="1">
    <source>
        <dbReference type="SAM" id="MobiDB-lite"/>
    </source>
</evidence>
<gene>
    <name evidence="2" type="ordered locus">COCOR_04029</name>
</gene>
<dbReference type="STRING" id="1144275.COCOR_04029"/>
<proteinExistence type="predicted"/>
<dbReference type="InParanoid" id="H8MVP9"/>
<dbReference type="Proteomes" id="UP000007587">
    <property type="component" value="Chromosome"/>
</dbReference>
<reference evidence="2 3" key="1">
    <citation type="journal article" date="2012" name="J. Bacteriol.">
        <title>Complete Genome Sequence of the Fruiting Myxobacterium Corallococcus coralloides DSM 2259.</title>
        <authorList>
            <person name="Huntley S."/>
            <person name="Zhang Y."/>
            <person name="Treuner-Lange A."/>
            <person name="Kneip S."/>
            <person name="Sensen C.W."/>
            <person name="Sogaard-Andersen L."/>
        </authorList>
    </citation>
    <scope>NUCLEOTIDE SEQUENCE [LARGE SCALE GENOMIC DNA]</scope>
    <source>
        <strain evidence="3">ATCC 25202 / DSM 2259 / NBRC 100086 / M2</strain>
    </source>
</reference>
<reference evidence="3" key="2">
    <citation type="submission" date="2012-03" db="EMBL/GenBank/DDBJ databases">
        <title>Genome sequence of the fruiting myxobacterium Corallococcus coralloides DSM 2259.</title>
        <authorList>
            <person name="Huntley S."/>
            <person name="Zhang Y."/>
            <person name="Treuner-Lange A."/>
            <person name="Sensen C.W."/>
            <person name="Sogaard-Andersen L."/>
        </authorList>
    </citation>
    <scope>NUCLEOTIDE SEQUENCE [LARGE SCALE GENOMIC DNA]</scope>
    <source>
        <strain evidence="3">ATCC 25202 / DSM 2259 / NBRC 100086 / M2</strain>
    </source>
</reference>
<accession>H8MVP9</accession>
<dbReference type="AlphaFoldDB" id="H8MVP9"/>
<dbReference type="RefSeq" id="WP_014396841.1">
    <property type="nucleotide sequence ID" value="NC_017030.1"/>
</dbReference>
<name>H8MVP9_CORCM</name>
<dbReference type="HOGENOM" id="CLU_2933494_0_0_7"/>